<feature type="transmembrane region" description="Helical" evidence="1">
    <location>
        <begin position="84"/>
        <end position="101"/>
    </location>
</feature>
<evidence type="ECO:0000313" key="3">
    <source>
        <dbReference type="Proteomes" id="UP001163152"/>
    </source>
</evidence>
<dbReference type="EMBL" id="CP113797">
    <property type="protein sequence ID" value="WAL58837.1"/>
    <property type="molecule type" value="Genomic_DNA"/>
</dbReference>
<sequence length="125" mass="13339">MPYYYFPEPPYVLLIAGLLVGITSGVAFDATLKQGVQKWSNERSTRTLATLQGAALRLPYLGICIGVCVFLASGVQIFGFPTNLAYAIALPLTIGTGLLVWSQLGKILVQLEQGGSKALDLDSFG</sequence>
<feature type="transmembrane region" description="Helical" evidence="1">
    <location>
        <begin position="53"/>
        <end position="78"/>
    </location>
</feature>
<dbReference type="AlphaFoldDB" id="A0A9E8Z9N4"/>
<reference evidence="2" key="1">
    <citation type="submission" date="2022-12" db="EMBL/GenBank/DDBJ databases">
        <title>Polyphasic identification of a Novel Hot-Spring Cyanobacterium Ocullathermofonsia sinensis gen nov. sp. nov. and Genomic Insights on its Adaptations to the Thermal Habitat.</title>
        <authorList>
            <person name="Daroch M."/>
            <person name="Tang J."/>
            <person name="Jiang Y."/>
        </authorList>
    </citation>
    <scope>NUCLEOTIDE SEQUENCE</scope>
    <source>
        <strain evidence="2">PKUAC-SCTA174</strain>
    </source>
</reference>
<keyword evidence="1" id="KW-1133">Transmembrane helix</keyword>
<accession>A0A9E8Z9N4</accession>
<gene>
    <name evidence="2" type="ORF">OXH18_16870</name>
</gene>
<dbReference type="KEGG" id="tsin:OXH18_16870"/>
<protein>
    <submittedName>
        <fullName evidence="2">Uncharacterized protein</fullName>
    </submittedName>
</protein>
<evidence type="ECO:0000313" key="2">
    <source>
        <dbReference type="EMBL" id="WAL58837.1"/>
    </source>
</evidence>
<organism evidence="2 3">
    <name type="scientific">Thermocoleostomius sinensis A174</name>
    <dbReference type="NCBI Taxonomy" id="2016057"/>
    <lineage>
        <taxon>Bacteria</taxon>
        <taxon>Bacillati</taxon>
        <taxon>Cyanobacteriota</taxon>
        <taxon>Cyanophyceae</taxon>
        <taxon>Oculatellales</taxon>
        <taxon>Oculatellaceae</taxon>
        <taxon>Thermocoleostomius</taxon>
    </lineage>
</organism>
<evidence type="ECO:0000256" key="1">
    <source>
        <dbReference type="SAM" id="Phobius"/>
    </source>
</evidence>
<keyword evidence="1" id="KW-0812">Transmembrane</keyword>
<proteinExistence type="predicted"/>
<feature type="transmembrane region" description="Helical" evidence="1">
    <location>
        <begin position="12"/>
        <end position="32"/>
    </location>
</feature>
<name>A0A9E8Z9N4_9CYAN</name>
<keyword evidence="3" id="KW-1185">Reference proteome</keyword>
<dbReference type="RefSeq" id="WP_268608270.1">
    <property type="nucleotide sequence ID" value="NZ_CP113797.1"/>
</dbReference>
<keyword evidence="1" id="KW-0472">Membrane</keyword>
<dbReference type="Proteomes" id="UP001163152">
    <property type="component" value="Chromosome"/>
</dbReference>